<dbReference type="EMBL" id="WHJL01000135">
    <property type="protein sequence ID" value="MPQ36058.1"/>
    <property type="molecule type" value="Genomic_DNA"/>
</dbReference>
<protein>
    <submittedName>
        <fullName evidence="1">Uncharacterized protein</fullName>
    </submittedName>
</protein>
<gene>
    <name evidence="1" type="ORF">GC247_09445</name>
</gene>
<proteinExistence type="predicted"/>
<reference evidence="1 2" key="1">
    <citation type="submission" date="2019-10" db="EMBL/GenBank/DDBJ databases">
        <title>Genome Sequencing and assembly of Lactobacillus fermentum I2, a lactic acid bacteria.</title>
        <authorList>
            <person name="Lopes L.S."/>
            <person name="Persinoti G.F."/>
            <person name="Riano-Pachon D.M."/>
            <person name="Labate C.A."/>
        </authorList>
    </citation>
    <scope>NUCLEOTIDE SEQUENCE [LARGE SCALE GENOMIC DNA]</scope>
    <source>
        <strain evidence="1 2">I2</strain>
    </source>
</reference>
<dbReference type="RefSeq" id="WP_021349871.1">
    <property type="nucleotide sequence ID" value="NZ_CABJBV010000009.1"/>
</dbReference>
<accession>A0A4Z0CF81</accession>
<dbReference type="AlphaFoldDB" id="A0A4Z0CF81"/>
<comment type="caution">
    <text evidence="1">The sequence shown here is derived from an EMBL/GenBank/DDBJ whole genome shotgun (WGS) entry which is preliminary data.</text>
</comment>
<evidence type="ECO:0000313" key="2">
    <source>
        <dbReference type="Proteomes" id="UP000466799"/>
    </source>
</evidence>
<sequence>MTEPKKQFLKMKIDELRNDQLKIIAERENITKQSLVEKIINNYIDQRLLNDHLPELVDQLSKIDTQLQSNGRMIRQFINLQQATIDYLRSFTEDPE</sequence>
<dbReference type="Proteomes" id="UP000466799">
    <property type="component" value="Unassembled WGS sequence"/>
</dbReference>
<organism evidence="1 2">
    <name type="scientific">Limosilactobacillus fermentum</name>
    <name type="common">Lactobacillus fermentum</name>
    <dbReference type="NCBI Taxonomy" id="1613"/>
    <lineage>
        <taxon>Bacteria</taxon>
        <taxon>Bacillati</taxon>
        <taxon>Bacillota</taxon>
        <taxon>Bacilli</taxon>
        <taxon>Lactobacillales</taxon>
        <taxon>Lactobacillaceae</taxon>
        <taxon>Limosilactobacillus</taxon>
    </lineage>
</organism>
<name>A0A4Z0CF81_LIMFE</name>
<evidence type="ECO:0000313" key="1">
    <source>
        <dbReference type="EMBL" id="MPQ36058.1"/>
    </source>
</evidence>